<dbReference type="GO" id="GO:0016787">
    <property type="term" value="F:hydrolase activity"/>
    <property type="evidence" value="ECO:0007669"/>
    <property type="project" value="UniProtKB-KW"/>
</dbReference>
<dbReference type="Pfam" id="PF07971">
    <property type="entry name" value="Glyco_hydro_92"/>
    <property type="match status" value="1"/>
</dbReference>
<organism evidence="2 3">
    <name type="scientific">Massilia soli</name>
    <dbReference type="NCBI Taxonomy" id="2792854"/>
    <lineage>
        <taxon>Bacteria</taxon>
        <taxon>Pseudomonadati</taxon>
        <taxon>Pseudomonadota</taxon>
        <taxon>Betaproteobacteria</taxon>
        <taxon>Burkholderiales</taxon>
        <taxon>Oxalobacteraceae</taxon>
        <taxon>Telluria group</taxon>
        <taxon>Massilia</taxon>
    </lineage>
</organism>
<reference evidence="2 3" key="1">
    <citation type="submission" date="2021-01" db="EMBL/GenBank/DDBJ databases">
        <authorList>
            <person name="Ruan W."/>
            <person name="Khan S.A."/>
            <person name="Jeon C.O."/>
        </authorList>
    </citation>
    <scope>NUCLEOTIDE SEQUENCE [LARGE SCALE GENOMIC DNA]</scope>
    <source>
        <strain evidence="2 3">R798</strain>
    </source>
</reference>
<proteinExistence type="predicted"/>
<dbReference type="Proteomes" id="UP000809349">
    <property type="component" value="Unassembled WGS sequence"/>
</dbReference>
<evidence type="ECO:0000313" key="2">
    <source>
        <dbReference type="EMBL" id="MBZ2207370.1"/>
    </source>
</evidence>
<gene>
    <name evidence="2" type="ORF">I4X03_008870</name>
</gene>
<comment type="caution">
    <text evidence="2">The sequence shown here is derived from an EMBL/GenBank/DDBJ whole genome shotgun (WGS) entry which is preliminary data.</text>
</comment>
<sequence>MPAWFVFTALSPHPVAPGSNEYAIGRPYLDKAVLNLQAANASPCAVVALNGKPLPRTFLRHDGTGARVGEGDLAGATGRDELGAHFGTGQARRLCGNRERRSRFVDLQFAMWTVGISGIEEAAGQSWDGAASRGGVAMRR</sequence>
<keyword evidence="2" id="KW-0378">Hydrolase</keyword>
<reference evidence="2 3" key="2">
    <citation type="submission" date="2021-08" db="EMBL/GenBank/DDBJ databases">
        <title>Massilia sp. R798.</title>
        <authorList>
            <person name="Baek J.H."/>
            <person name="Jung H.S."/>
            <person name="Kim K.R."/>
            <person name="Jeon C.O."/>
        </authorList>
    </citation>
    <scope>NUCLEOTIDE SEQUENCE [LARGE SCALE GENOMIC DNA]</scope>
    <source>
        <strain evidence="2 3">R798</strain>
    </source>
</reference>
<accession>A0ABS7SMH2</accession>
<keyword evidence="3" id="KW-1185">Reference proteome</keyword>
<dbReference type="InterPro" id="IPR012939">
    <property type="entry name" value="Glyco_hydro_92"/>
</dbReference>
<protein>
    <submittedName>
        <fullName evidence="2">Glycoside hydrolase family 92 protein</fullName>
    </submittedName>
</protein>
<evidence type="ECO:0000313" key="3">
    <source>
        <dbReference type="Proteomes" id="UP000809349"/>
    </source>
</evidence>
<name>A0ABS7SMH2_9BURK</name>
<evidence type="ECO:0000259" key="1">
    <source>
        <dbReference type="Pfam" id="PF07971"/>
    </source>
</evidence>
<dbReference type="EMBL" id="JAFBIL020000003">
    <property type="protein sequence ID" value="MBZ2207370.1"/>
    <property type="molecule type" value="Genomic_DNA"/>
</dbReference>
<feature type="domain" description="Glycosyl hydrolase family 92" evidence="1">
    <location>
        <begin position="1"/>
        <end position="61"/>
    </location>
</feature>
<dbReference type="Gene3D" id="3.30.2080.10">
    <property type="entry name" value="GH92 mannosidase domain"/>
    <property type="match status" value="1"/>
</dbReference>